<dbReference type="GO" id="GO:0005869">
    <property type="term" value="C:dynactin complex"/>
    <property type="evidence" value="ECO:0007669"/>
    <property type="project" value="InterPro"/>
</dbReference>
<feature type="domain" description="Thioredoxin" evidence="21">
    <location>
        <begin position="503"/>
        <end position="666"/>
    </location>
</feature>
<feature type="region of interest" description="Disordered" evidence="20">
    <location>
        <begin position="176"/>
        <end position="199"/>
    </location>
</feature>
<evidence type="ECO:0000256" key="14">
    <source>
        <dbReference type="ARBA" id="ARBA00023212"/>
    </source>
</evidence>
<dbReference type="InterPro" id="IPR008603">
    <property type="entry name" value="DCTN4"/>
</dbReference>
<dbReference type="InterPro" id="IPR036249">
    <property type="entry name" value="Thioredoxin-like_sf"/>
</dbReference>
<dbReference type="OrthoDB" id="283815at2759"/>
<dbReference type="FunFam" id="3.40.30.10:FF:000011">
    <property type="entry name" value="Peroxiredoxin PRX1"/>
    <property type="match status" value="1"/>
</dbReference>
<keyword evidence="5" id="KW-0963">Cytoplasm</keyword>
<dbReference type="GO" id="GO:0001725">
    <property type="term" value="C:stress fiber"/>
    <property type="evidence" value="ECO:0007669"/>
    <property type="project" value="UniProtKB-SubCell"/>
</dbReference>
<dbReference type="AlphaFoldDB" id="A0A653DTB7"/>
<dbReference type="PANTHER" id="PTHR13034">
    <property type="entry name" value="DYNACTIN P62 SUBUNIT"/>
    <property type="match status" value="1"/>
</dbReference>
<evidence type="ECO:0000256" key="16">
    <source>
        <dbReference type="ARBA" id="ARBA00025719"/>
    </source>
</evidence>
<dbReference type="EMBL" id="CAACVG010014642">
    <property type="protein sequence ID" value="VEN63458.1"/>
    <property type="molecule type" value="Genomic_DNA"/>
</dbReference>
<evidence type="ECO:0000256" key="2">
    <source>
        <dbReference type="ARBA" id="ARBA00004529"/>
    </source>
</evidence>
<dbReference type="Proteomes" id="UP000410492">
    <property type="component" value="Unassembled WGS sequence"/>
</dbReference>
<evidence type="ECO:0000256" key="4">
    <source>
        <dbReference type="ARBA" id="ARBA00004657"/>
    </source>
</evidence>
<comment type="subcellular location">
    <subcellularLocation>
        <location evidence="3">Cytoplasm</location>
        <location evidence="3">Cell cortex</location>
    </subcellularLocation>
    <subcellularLocation>
        <location evidence="1">Cytoplasm</location>
        <location evidence="1">Cytoskeleton</location>
        <location evidence="1">Microtubule organizing center</location>
        <location evidence="1">Centrosome</location>
    </subcellularLocation>
    <subcellularLocation>
        <location evidence="2">Cytoplasm</location>
        <location evidence="2">Cytoskeleton</location>
        <location evidence="2">Stress fiber</location>
    </subcellularLocation>
    <subcellularLocation>
        <location evidence="4">Cytoplasm</location>
        <location evidence="4">Myofibril</location>
    </subcellularLocation>
</comment>
<keyword evidence="8" id="KW-0575">Peroxidase</keyword>
<evidence type="ECO:0000256" key="12">
    <source>
        <dbReference type="ARBA" id="ARBA00023002"/>
    </source>
</evidence>
<keyword evidence="7" id="KW-0597">Phosphoprotein</keyword>
<name>A0A653DTB7_CALMS</name>
<evidence type="ECO:0000256" key="10">
    <source>
        <dbReference type="ARBA" id="ARBA00022862"/>
    </source>
</evidence>
<feature type="compositionally biased region" description="Basic and acidic residues" evidence="20">
    <location>
        <begin position="185"/>
        <end position="198"/>
    </location>
</feature>
<evidence type="ECO:0000256" key="1">
    <source>
        <dbReference type="ARBA" id="ARBA00004300"/>
    </source>
</evidence>
<dbReference type="GO" id="GO:0004601">
    <property type="term" value="F:peroxidase activity"/>
    <property type="evidence" value="ECO:0007669"/>
    <property type="project" value="UniProtKB-KW"/>
</dbReference>
<evidence type="ECO:0000256" key="20">
    <source>
        <dbReference type="SAM" id="MobiDB-lite"/>
    </source>
</evidence>
<keyword evidence="10" id="KW-0049">Antioxidant</keyword>
<evidence type="ECO:0000256" key="6">
    <source>
        <dbReference type="ARBA" id="ARBA00022499"/>
    </source>
</evidence>
<keyword evidence="9" id="KW-0832">Ubl conjugation</keyword>
<evidence type="ECO:0000313" key="23">
    <source>
        <dbReference type="Proteomes" id="UP000410492"/>
    </source>
</evidence>
<keyword evidence="13" id="KW-0175">Coiled coil</keyword>
<evidence type="ECO:0000259" key="21">
    <source>
        <dbReference type="PROSITE" id="PS51352"/>
    </source>
</evidence>
<reference evidence="22 23" key="1">
    <citation type="submission" date="2019-01" db="EMBL/GenBank/DDBJ databases">
        <authorList>
            <person name="Sayadi A."/>
        </authorList>
    </citation>
    <scope>NUCLEOTIDE SEQUENCE [LARGE SCALE GENOMIC DNA]</scope>
</reference>
<evidence type="ECO:0000256" key="9">
    <source>
        <dbReference type="ARBA" id="ARBA00022843"/>
    </source>
</evidence>
<gene>
    <name evidence="22" type="ORF">CALMAC_LOCUS20273</name>
</gene>
<evidence type="ECO:0000256" key="17">
    <source>
        <dbReference type="ARBA" id="ARBA00034776"/>
    </source>
</evidence>
<dbReference type="Gene3D" id="3.40.30.10">
    <property type="entry name" value="Glutaredoxin"/>
    <property type="match status" value="1"/>
</dbReference>
<evidence type="ECO:0000256" key="15">
    <source>
        <dbReference type="ARBA" id="ARBA00023284"/>
    </source>
</evidence>
<sequence length="706" mass="79763">MSYITGPDVVKYACTCGLLKPITHLYFCRYCTQIRCSFCVCHEIDSNFCGKCSENIPSSEAKLKKNRCGNCYVCPSCQQDLSTRIASKGSANPEEAKSTPKKMYYLLCQFCRWSSRDVGIPDQSTELLDSYKAIILASKKHQQDKDKKKRVKCLSYTDRTGVTTAAIRKRLGLPADMTNPMLKNKPKDPDPAKAKSEVEELPDSIFTEPLNLTEVMTIEQRLLQTEQQPTTVDKLFPVHKQLSIKRSLRCRSCEHNVSKPEYNPSSVKFKIQLFAYYIIPEIRIVTVEPLRAGKPSELIIKFTNPTQHQTTITFFELNLNEVDSQVAEEVAENFEQNLYLQEKQQLSLPSLGSLSQPNSLLSSRTPSITVKPRPIEQELNCKVEIPTSSFILLPRDDAAEYDDSGDSHNIQDDPNLVKWRKSNKAFIRLAVTPNEDLPLNSEVVCGFVMQHIYTNTITSKVENKEPQQYNHKVKVFLNLGNSVGSFVAVVSRLFYQNNFEKMINLGDVFPNFSAKTTIGDIKFHDWLNDSWGILFSHPADFTPVCTTELARLLKLHPEFAKRNTKVIALSCDPVSQHLKWSNDIRVYAGYSGDAFPYPIIADEDRELAAELHMIDLDEKDSVGLPLTARAVFIIDPNKKLRLSILYPATTGRNFDCVTSIRSPHHPGEDVMVQPTVSDDEVKTLFPSLTVVAVPSGKNYLRKTPQP</sequence>
<dbReference type="Pfam" id="PF05502">
    <property type="entry name" value="Dynactin_p62"/>
    <property type="match status" value="2"/>
</dbReference>
<dbReference type="InterPro" id="IPR000866">
    <property type="entry name" value="AhpC/TSA"/>
</dbReference>
<dbReference type="PROSITE" id="PS51352">
    <property type="entry name" value="THIOREDOXIN_2"/>
    <property type="match status" value="1"/>
</dbReference>
<keyword evidence="23" id="KW-1185">Reference proteome</keyword>
<keyword evidence="12" id="KW-0560">Oxidoreductase</keyword>
<evidence type="ECO:0000256" key="7">
    <source>
        <dbReference type="ARBA" id="ARBA00022553"/>
    </source>
</evidence>
<evidence type="ECO:0000256" key="5">
    <source>
        <dbReference type="ARBA" id="ARBA00022490"/>
    </source>
</evidence>
<evidence type="ECO:0000256" key="11">
    <source>
        <dbReference type="ARBA" id="ARBA00022990"/>
    </source>
</evidence>
<dbReference type="SUPFAM" id="SSF52833">
    <property type="entry name" value="Thioredoxin-like"/>
    <property type="match status" value="1"/>
</dbReference>
<proteinExistence type="inferred from homology"/>
<comment type="similarity">
    <text evidence="17">Belongs to the dynactin subunit 4 family.</text>
</comment>
<keyword evidence="15" id="KW-0676">Redox-active center</keyword>
<evidence type="ECO:0000256" key="18">
    <source>
        <dbReference type="ARBA" id="ARBA00034864"/>
    </source>
</evidence>
<dbReference type="GO" id="GO:0005938">
    <property type="term" value="C:cell cortex"/>
    <property type="evidence" value="ECO:0007669"/>
    <property type="project" value="UniProtKB-SubCell"/>
</dbReference>
<dbReference type="GO" id="GO:0005813">
    <property type="term" value="C:centrosome"/>
    <property type="evidence" value="ECO:0007669"/>
    <property type="project" value="UniProtKB-SubCell"/>
</dbReference>
<dbReference type="InterPro" id="IPR013766">
    <property type="entry name" value="Thioredoxin_domain"/>
</dbReference>
<evidence type="ECO:0000256" key="19">
    <source>
        <dbReference type="ARBA" id="ARBA00093507"/>
    </source>
</evidence>
<comment type="subunit">
    <text evidence="19">Subunit of dynactin, a multiprotein complex part of a tripartite complex with dynein and a adapter, such as BICDL1, BICD2 or HOOK3. The dynactin complex is built around ACTR1A/ACTB filament and consists of an actin-related filament composed of a shoulder domain, a pointed end and a barbed end. Its length is defined by its flexible shoulder domain. The soulder is composed of 2 DCTN1 subunits, 4 DCTN2 and 2 DCTN3. The 4 DCNT2 (via N-terminus) bind the ACTR1A filament and act as molecular rulers to determine the length. The pointed end is important for binding dynein-dynactin cargo adapters. Consists of 4 subunits: ACTR10, DCNT4, DCTN5 and DCTN6. The barbed end is composed of a CAPZA1:CAPZB heterodimers, which binds ACTR1A/ACTB filament and dynactin and stabilizes dynactin. Interacts with ATP7B, but not ATP7A, in a copper-dependent manner. Interacts with ANK2; this interaction is required for localization at costameres. Interacts with N4BP2L1.</text>
</comment>
<dbReference type="GO" id="GO:0030016">
    <property type="term" value="C:myofibril"/>
    <property type="evidence" value="ECO:0007669"/>
    <property type="project" value="UniProtKB-SubCell"/>
</dbReference>
<protein>
    <recommendedName>
        <fullName evidence="18">Dynactin subunit 4</fullName>
    </recommendedName>
</protein>
<keyword evidence="14" id="KW-0206">Cytoskeleton</keyword>
<organism evidence="22 23">
    <name type="scientific">Callosobruchus maculatus</name>
    <name type="common">Southern cowpea weevil</name>
    <name type="synonym">Pulse bruchid</name>
    <dbReference type="NCBI Taxonomy" id="64391"/>
    <lineage>
        <taxon>Eukaryota</taxon>
        <taxon>Metazoa</taxon>
        <taxon>Ecdysozoa</taxon>
        <taxon>Arthropoda</taxon>
        <taxon>Hexapoda</taxon>
        <taxon>Insecta</taxon>
        <taxon>Pterygota</taxon>
        <taxon>Neoptera</taxon>
        <taxon>Endopterygota</taxon>
        <taxon>Coleoptera</taxon>
        <taxon>Polyphaga</taxon>
        <taxon>Cucujiformia</taxon>
        <taxon>Chrysomeloidea</taxon>
        <taxon>Chrysomelidae</taxon>
        <taxon>Bruchinae</taxon>
        <taxon>Bruchini</taxon>
        <taxon>Callosobruchus</taxon>
    </lineage>
</organism>
<keyword evidence="11" id="KW-0007">Acetylation</keyword>
<dbReference type="Gene3D" id="3.30.1020.10">
    <property type="entry name" value="Antioxidant, Horf6, Chain A, domain2"/>
    <property type="match status" value="1"/>
</dbReference>
<evidence type="ECO:0000256" key="3">
    <source>
        <dbReference type="ARBA" id="ARBA00004544"/>
    </source>
</evidence>
<evidence type="ECO:0000313" key="22">
    <source>
        <dbReference type="EMBL" id="VEN63458.1"/>
    </source>
</evidence>
<comment type="similarity">
    <text evidence="16">Belongs to the peroxiredoxin family. Prx6 subfamily.</text>
</comment>
<keyword evidence="6" id="KW-1017">Isopeptide bond</keyword>
<dbReference type="Pfam" id="PF00578">
    <property type="entry name" value="AhpC-TSA"/>
    <property type="match status" value="1"/>
</dbReference>
<dbReference type="PANTHER" id="PTHR13034:SF2">
    <property type="entry name" value="DYNACTIN SUBUNIT 4"/>
    <property type="match status" value="1"/>
</dbReference>
<evidence type="ECO:0000256" key="13">
    <source>
        <dbReference type="ARBA" id="ARBA00023054"/>
    </source>
</evidence>
<evidence type="ECO:0000256" key="8">
    <source>
        <dbReference type="ARBA" id="ARBA00022559"/>
    </source>
</evidence>
<accession>A0A653DTB7</accession>